<dbReference type="AlphaFoldDB" id="A0A3S4ECK8"/>
<dbReference type="Proteomes" id="UP000288603">
    <property type="component" value="Unassembled WGS sequence"/>
</dbReference>
<dbReference type="InterPro" id="IPR014509">
    <property type="entry name" value="YjdF-like"/>
</dbReference>
<feature type="transmembrane region" description="Helical" evidence="1">
    <location>
        <begin position="85"/>
        <end position="107"/>
    </location>
</feature>
<evidence type="ECO:0008006" key="4">
    <source>
        <dbReference type="Google" id="ProtNLM"/>
    </source>
</evidence>
<feature type="transmembrane region" description="Helical" evidence="1">
    <location>
        <begin position="165"/>
        <end position="183"/>
    </location>
</feature>
<reference evidence="2 3" key="1">
    <citation type="submission" date="2018-12" db="EMBL/GenBank/DDBJ databases">
        <authorList>
            <person name="Li F."/>
        </authorList>
    </citation>
    <scope>NUCLEOTIDE SEQUENCE [LARGE SCALE GENOMIC DNA]</scope>
    <source>
        <strain evidence="2 3">8H24J-4-2</strain>
    </source>
</reference>
<organism evidence="2 3">
    <name type="scientific">Labedella populi</name>
    <dbReference type="NCBI Taxonomy" id="2498850"/>
    <lineage>
        <taxon>Bacteria</taxon>
        <taxon>Bacillati</taxon>
        <taxon>Actinomycetota</taxon>
        <taxon>Actinomycetes</taxon>
        <taxon>Micrococcales</taxon>
        <taxon>Microbacteriaceae</taxon>
        <taxon>Labedella</taxon>
    </lineage>
</organism>
<comment type="caution">
    <text evidence="2">The sequence shown here is derived from an EMBL/GenBank/DDBJ whole genome shotgun (WGS) entry which is preliminary data.</text>
</comment>
<evidence type="ECO:0000313" key="2">
    <source>
        <dbReference type="EMBL" id="RWZ68210.1"/>
    </source>
</evidence>
<feature type="transmembrane region" description="Helical" evidence="1">
    <location>
        <begin position="32"/>
        <end position="52"/>
    </location>
</feature>
<keyword evidence="1" id="KW-0472">Membrane</keyword>
<name>A0A3S4ECK8_9MICO</name>
<dbReference type="RefSeq" id="WP_128497480.1">
    <property type="nucleotide sequence ID" value="NZ_RZNC01000001.1"/>
</dbReference>
<dbReference type="EMBL" id="RZNC01000001">
    <property type="protein sequence ID" value="RWZ68210.1"/>
    <property type="molecule type" value="Genomic_DNA"/>
</dbReference>
<sequence>MIENFLRPPRGRTAIAADIVRGLGGLGVLVAAIWWTATDAGVLALVVPALLLPRFIGARPLFDVVYGVALLVAAWSNVFDLYARIAWWDLAVHLTCTGVVAAMLFLLLERVEILTAPRVGSVTAAVPIVLTTLIGLAASAVWEMIEWLGKTFVSDEIFVAYDDTIADMAVGSVGAVLAGIALASMRRQPEPQAAFPDGDRGAAVG</sequence>
<feature type="transmembrane region" description="Helical" evidence="1">
    <location>
        <begin position="61"/>
        <end position="79"/>
    </location>
</feature>
<dbReference type="Pfam" id="PF09997">
    <property type="entry name" value="DUF2238"/>
    <property type="match status" value="1"/>
</dbReference>
<keyword evidence="3" id="KW-1185">Reference proteome</keyword>
<keyword evidence="1" id="KW-1133">Transmembrane helix</keyword>
<gene>
    <name evidence="2" type="ORF">ELQ92_02970</name>
</gene>
<feature type="transmembrane region" description="Helical" evidence="1">
    <location>
        <begin position="119"/>
        <end position="145"/>
    </location>
</feature>
<accession>A0A3S4ECK8</accession>
<proteinExistence type="predicted"/>
<evidence type="ECO:0000313" key="3">
    <source>
        <dbReference type="Proteomes" id="UP000288603"/>
    </source>
</evidence>
<dbReference type="OrthoDB" id="3790530at2"/>
<protein>
    <recommendedName>
        <fullName evidence="4">DUF2238 domain-containing protein</fullName>
    </recommendedName>
</protein>
<evidence type="ECO:0000256" key="1">
    <source>
        <dbReference type="SAM" id="Phobius"/>
    </source>
</evidence>
<keyword evidence="1" id="KW-0812">Transmembrane</keyword>